<organism evidence="2 3">
    <name type="scientific">Acidisarcina polymorpha</name>
    <dbReference type="NCBI Taxonomy" id="2211140"/>
    <lineage>
        <taxon>Bacteria</taxon>
        <taxon>Pseudomonadati</taxon>
        <taxon>Acidobacteriota</taxon>
        <taxon>Terriglobia</taxon>
        <taxon>Terriglobales</taxon>
        <taxon>Acidobacteriaceae</taxon>
        <taxon>Acidisarcina</taxon>
    </lineage>
</organism>
<evidence type="ECO:0000313" key="2">
    <source>
        <dbReference type="EMBL" id="AXC10228.1"/>
    </source>
</evidence>
<dbReference type="Proteomes" id="UP000253606">
    <property type="component" value="Chromosome"/>
</dbReference>
<proteinExistence type="predicted"/>
<gene>
    <name evidence="2" type="ORF">ACPOL_0871</name>
</gene>
<dbReference type="EMBL" id="CP030840">
    <property type="protein sequence ID" value="AXC10228.1"/>
    <property type="molecule type" value="Genomic_DNA"/>
</dbReference>
<dbReference type="KEGG" id="abas:ACPOL_0871"/>
<reference evidence="2 3" key="1">
    <citation type="journal article" date="2018" name="Front. Microbiol.">
        <title>Hydrolytic Capabilities as a Key to Environmental Success: Chitinolytic and Cellulolytic Acidobacteria From Acidic Sub-arctic Soils and Boreal Peatlands.</title>
        <authorList>
            <person name="Belova S.E."/>
            <person name="Ravin N.V."/>
            <person name="Pankratov T.A."/>
            <person name="Rakitin A.L."/>
            <person name="Ivanova A.A."/>
            <person name="Beletsky A.V."/>
            <person name="Mardanov A.V."/>
            <person name="Sinninghe Damste J.S."/>
            <person name="Dedysh S.N."/>
        </authorList>
    </citation>
    <scope>NUCLEOTIDE SEQUENCE [LARGE SCALE GENOMIC DNA]</scope>
    <source>
        <strain evidence="2 3">SBC82</strain>
    </source>
</reference>
<protein>
    <submittedName>
        <fullName evidence="2">Uncharacterized protein</fullName>
    </submittedName>
</protein>
<feature type="region of interest" description="Disordered" evidence="1">
    <location>
        <begin position="23"/>
        <end position="44"/>
    </location>
</feature>
<evidence type="ECO:0000313" key="3">
    <source>
        <dbReference type="Proteomes" id="UP000253606"/>
    </source>
</evidence>
<sequence>MARPVKWSRDLYSIRERAANARTETWGAWTSNDSSASSAPPPKA</sequence>
<keyword evidence="3" id="KW-1185">Reference proteome</keyword>
<evidence type="ECO:0000256" key="1">
    <source>
        <dbReference type="SAM" id="MobiDB-lite"/>
    </source>
</evidence>
<dbReference type="AlphaFoldDB" id="A0A2Z5FTR5"/>
<accession>A0A2Z5FTR5</accession>
<name>A0A2Z5FTR5_9BACT</name>